<evidence type="ECO:0000313" key="8">
    <source>
        <dbReference type="EMBL" id="SBW79619.1"/>
    </source>
</evidence>
<dbReference type="AlphaFoldDB" id="A0A1D3JU46"/>
<reference evidence="9" key="1">
    <citation type="submission" date="2016-07" db="EMBL/GenBank/DDBJ databases">
        <authorList>
            <person name="Florea S."/>
            <person name="Webb J.S."/>
            <person name="Jaromczyk J."/>
            <person name="Schardl C.L."/>
        </authorList>
    </citation>
    <scope>NUCLEOTIDE SEQUENCE [LARGE SCALE GENOMIC DNA]</scope>
    <source>
        <strain evidence="9">1YdBTEX2</strain>
    </source>
</reference>
<dbReference type="SUPFAM" id="SSF51735">
    <property type="entry name" value="NAD(P)-binding Rossmann-fold domains"/>
    <property type="match status" value="1"/>
</dbReference>
<comment type="subcellular location">
    <subcellularLocation>
        <location evidence="2">Cytoplasm</location>
    </subcellularLocation>
</comment>
<dbReference type="PANTHER" id="PTHR43078">
    <property type="entry name" value="UDP-GLUCURONIC ACID DECARBOXYLASE-RELATED"/>
    <property type="match status" value="1"/>
</dbReference>
<keyword evidence="4" id="KW-0210">Decarboxylase</keyword>
<evidence type="ECO:0000256" key="1">
    <source>
        <dbReference type="ARBA" id="ARBA00001911"/>
    </source>
</evidence>
<evidence type="ECO:0000256" key="3">
    <source>
        <dbReference type="ARBA" id="ARBA00022490"/>
    </source>
</evidence>
<dbReference type="GO" id="GO:0033320">
    <property type="term" value="P:UDP-D-xylose biosynthetic process"/>
    <property type="evidence" value="ECO:0007669"/>
    <property type="project" value="UniProtKB-UniPathway"/>
</dbReference>
<dbReference type="InterPro" id="IPR036291">
    <property type="entry name" value="NAD(P)-bd_dom_sf"/>
</dbReference>
<dbReference type="EMBL" id="LT599583">
    <property type="protein sequence ID" value="SBW79619.1"/>
    <property type="molecule type" value="Genomic_DNA"/>
</dbReference>
<evidence type="ECO:0000313" key="9">
    <source>
        <dbReference type="Proteomes" id="UP000245431"/>
    </source>
</evidence>
<evidence type="ECO:0000259" key="7">
    <source>
        <dbReference type="Pfam" id="PF01370"/>
    </source>
</evidence>
<proteinExistence type="predicted"/>
<evidence type="ECO:0000256" key="4">
    <source>
        <dbReference type="ARBA" id="ARBA00022793"/>
    </source>
</evidence>
<dbReference type="InterPro" id="IPR044516">
    <property type="entry name" value="UXS-like"/>
</dbReference>
<dbReference type="PANTHER" id="PTHR43078:SF6">
    <property type="entry name" value="UDP-GLUCURONIC ACID DECARBOXYLASE 1"/>
    <property type="match status" value="1"/>
</dbReference>
<evidence type="ECO:0000256" key="6">
    <source>
        <dbReference type="ARBA" id="ARBA00023239"/>
    </source>
</evidence>
<name>A0A1D3JU46_PSEVE</name>
<dbReference type="Gene3D" id="3.40.50.720">
    <property type="entry name" value="NAD(P)-binding Rossmann-like Domain"/>
    <property type="match status" value="1"/>
</dbReference>
<gene>
    <name evidence="8" type="primary">UXS3</name>
    <name evidence="8" type="ORF">PVE_R1G1733</name>
</gene>
<dbReference type="GO" id="GO:0005737">
    <property type="term" value="C:cytoplasm"/>
    <property type="evidence" value="ECO:0007669"/>
    <property type="project" value="UniProtKB-SubCell"/>
</dbReference>
<dbReference type="FunFam" id="3.40.50.720:FF:000150">
    <property type="entry name" value="UDP-glucuronic acid decarboxylase 6"/>
    <property type="match status" value="1"/>
</dbReference>
<dbReference type="GO" id="GO:0048040">
    <property type="term" value="F:UDP-glucuronate decarboxylase activity"/>
    <property type="evidence" value="ECO:0007669"/>
    <property type="project" value="UniProtKB-EC"/>
</dbReference>
<evidence type="ECO:0000256" key="5">
    <source>
        <dbReference type="ARBA" id="ARBA00023027"/>
    </source>
</evidence>
<accession>A0A1D3JU46</accession>
<dbReference type="GO" id="GO:0070403">
    <property type="term" value="F:NAD+ binding"/>
    <property type="evidence" value="ECO:0007669"/>
    <property type="project" value="InterPro"/>
</dbReference>
<keyword evidence="5" id="KW-0520">NAD</keyword>
<comment type="cofactor">
    <cofactor evidence="1">
        <name>NAD(+)</name>
        <dbReference type="ChEBI" id="CHEBI:57540"/>
    </cofactor>
</comment>
<evidence type="ECO:0000256" key="2">
    <source>
        <dbReference type="ARBA" id="ARBA00004496"/>
    </source>
</evidence>
<dbReference type="Proteomes" id="UP000245431">
    <property type="component" value="Chromosome PVE_r1"/>
</dbReference>
<sequence length="314" mass="35599">MKRVMVTGGAGFVGSHLCERLLDQGVEVLCVDNFYTGAKRNIAHLMTNPYFELLRHDVTFPLHVEVDEIYNLACPASPVHYQFDPVQTLKTSVHGAINMLGLAKRTKAKIFQASTSEVYGDPEVHPQPESYWGKVNPIGVRSCYDEGKRCAETLFSDYHRQHNVRIKIARIFNTYGPRMHPNDGRVVSNFIVQALRGEDITIYGEGQQTRSFCYIDDLVEGFLRLMNTSDEVTGPVNLGNPGEFTIRQLAERVLELVGSTSKLIFHPLPQDDPQQRQPDISLAEEILDWRPTIMLDQGLEKTIKYFDDLLSENK</sequence>
<dbReference type="InterPro" id="IPR001509">
    <property type="entry name" value="Epimerase_deHydtase"/>
</dbReference>
<organism evidence="8 9">
    <name type="scientific">Pseudomonas veronii 1YdBTEX2</name>
    <dbReference type="NCBI Taxonomy" id="1295141"/>
    <lineage>
        <taxon>Bacteria</taxon>
        <taxon>Pseudomonadati</taxon>
        <taxon>Pseudomonadota</taxon>
        <taxon>Gammaproteobacteria</taxon>
        <taxon>Pseudomonadales</taxon>
        <taxon>Pseudomonadaceae</taxon>
        <taxon>Pseudomonas</taxon>
    </lineage>
</organism>
<dbReference type="UniPathway" id="UPA00796">
    <property type="reaction ID" value="UER00771"/>
</dbReference>
<dbReference type="Pfam" id="PF01370">
    <property type="entry name" value="Epimerase"/>
    <property type="match status" value="1"/>
</dbReference>
<dbReference type="GO" id="GO:0042732">
    <property type="term" value="P:D-xylose metabolic process"/>
    <property type="evidence" value="ECO:0007669"/>
    <property type="project" value="InterPro"/>
</dbReference>
<dbReference type="CDD" id="cd05230">
    <property type="entry name" value="UGD_SDR_e"/>
    <property type="match status" value="1"/>
</dbReference>
<dbReference type="RefSeq" id="WP_026140256.1">
    <property type="nucleotide sequence ID" value="NZ_AOUH01000036.1"/>
</dbReference>
<keyword evidence="3" id="KW-0963">Cytoplasm</keyword>
<dbReference type="EC" id="4.1.1.35" evidence="8"/>
<protein>
    <submittedName>
        <fullName evidence="8">UDP-glucuronic acid decarboxylase 3</fullName>
        <ecNumber evidence="8">4.1.1.35</ecNumber>
    </submittedName>
</protein>
<keyword evidence="6 8" id="KW-0456">Lyase</keyword>
<feature type="domain" description="NAD-dependent epimerase/dehydratase" evidence="7">
    <location>
        <begin position="4"/>
        <end position="239"/>
    </location>
</feature>